<protein>
    <recommendedName>
        <fullName evidence="1">Factor of DNA methylation 1-5/IDN2 domain-containing protein</fullName>
    </recommendedName>
</protein>
<feature type="domain" description="Factor of DNA methylation 1-5/IDN2" evidence="1">
    <location>
        <begin position="119"/>
        <end position="235"/>
    </location>
</feature>
<dbReference type="Pfam" id="PF03469">
    <property type="entry name" value="XH"/>
    <property type="match status" value="1"/>
</dbReference>
<dbReference type="InterPro" id="IPR005379">
    <property type="entry name" value="FDM1-5/IDN2_XH"/>
</dbReference>
<organism evidence="2 3">
    <name type="scientific">Quercus rubra</name>
    <name type="common">Northern red oak</name>
    <name type="synonym">Quercus borealis</name>
    <dbReference type="NCBI Taxonomy" id="3512"/>
    <lineage>
        <taxon>Eukaryota</taxon>
        <taxon>Viridiplantae</taxon>
        <taxon>Streptophyta</taxon>
        <taxon>Embryophyta</taxon>
        <taxon>Tracheophyta</taxon>
        <taxon>Spermatophyta</taxon>
        <taxon>Magnoliopsida</taxon>
        <taxon>eudicotyledons</taxon>
        <taxon>Gunneridae</taxon>
        <taxon>Pentapetalae</taxon>
        <taxon>rosids</taxon>
        <taxon>fabids</taxon>
        <taxon>Fagales</taxon>
        <taxon>Fagaceae</taxon>
        <taxon>Quercus</taxon>
    </lineage>
</organism>
<dbReference type="AlphaFoldDB" id="A0AAN7INH0"/>
<dbReference type="InterPro" id="IPR045177">
    <property type="entry name" value="FDM1-5/IDN2"/>
</dbReference>
<evidence type="ECO:0000313" key="2">
    <source>
        <dbReference type="EMBL" id="KAK4579187.1"/>
    </source>
</evidence>
<dbReference type="GO" id="GO:0080188">
    <property type="term" value="P:gene silencing by siRNA-directed DNA methylation"/>
    <property type="evidence" value="ECO:0007669"/>
    <property type="project" value="InterPro"/>
</dbReference>
<evidence type="ECO:0000259" key="1">
    <source>
        <dbReference type="Pfam" id="PF03469"/>
    </source>
</evidence>
<gene>
    <name evidence="2" type="ORF">RGQ29_029029</name>
</gene>
<comment type="caution">
    <text evidence="2">The sequence shown here is derived from an EMBL/GenBank/DDBJ whole genome shotgun (WGS) entry which is preliminary data.</text>
</comment>
<accession>A0AAN7INH0</accession>
<dbReference type="EMBL" id="JAXUIC010000008">
    <property type="protein sequence ID" value="KAK4579187.1"/>
    <property type="molecule type" value="Genomic_DNA"/>
</dbReference>
<dbReference type="PANTHER" id="PTHR21596:SF82">
    <property type="entry name" value="FACTOR OF DNA METHYLATION 5-LIKE"/>
    <property type="match status" value="1"/>
</dbReference>
<proteinExistence type="predicted"/>
<dbReference type="Proteomes" id="UP001324115">
    <property type="component" value="Unassembled WGS sequence"/>
</dbReference>
<keyword evidence="3" id="KW-1185">Reference proteome</keyword>
<evidence type="ECO:0000313" key="3">
    <source>
        <dbReference type="Proteomes" id="UP001324115"/>
    </source>
</evidence>
<name>A0AAN7INH0_QUERU</name>
<dbReference type="PANTHER" id="PTHR21596">
    <property type="entry name" value="RIBONUCLEASE P SUBUNIT P38"/>
    <property type="match status" value="1"/>
</dbReference>
<reference evidence="2 3" key="1">
    <citation type="journal article" date="2023" name="G3 (Bethesda)">
        <title>A haplotype-resolved chromosome-scale genome for Quercus rubra L. provides insights into the genetics of adaptive traits for red oak species.</title>
        <authorList>
            <person name="Kapoor B."/>
            <person name="Jenkins J."/>
            <person name="Schmutz J."/>
            <person name="Zhebentyayeva T."/>
            <person name="Kuelheim C."/>
            <person name="Coggeshall M."/>
            <person name="Heim C."/>
            <person name="Lasky J.R."/>
            <person name="Leites L."/>
            <person name="Islam-Faridi N."/>
            <person name="Romero-Severson J."/>
            <person name="DeLeo V.L."/>
            <person name="Lucas S.M."/>
            <person name="Lazic D."/>
            <person name="Gailing O."/>
            <person name="Carlson J."/>
            <person name="Staton M."/>
        </authorList>
    </citation>
    <scope>NUCLEOTIDE SEQUENCE [LARGE SCALE GENOMIC DNA]</scope>
    <source>
        <strain evidence="2">Pseudo-F2</strain>
    </source>
</reference>
<sequence>MDDHILEELQKACRLVMSLAKEVDVKNEKLFRMESKLDETFCMLKAQSSTKHDYISTIQIDALRKELEEKVDELQSMDTLNQTLILKEHMSNLELQDACKELINGLQDIWNDQDLFGIKRMGEVDEKPFKGVCLKKFPNDWEVNAAELISLWQANVSNPIWHPFKTEFLDGKLQELRSVWGEEVYKAVANALLKLNNYNSSGRYVVPELWNFNDGRKASLKEVIKNMIEELKTLKPLKRGR</sequence>